<dbReference type="Gene3D" id="1.20.1250.20">
    <property type="entry name" value="MFS general substrate transporter like domains"/>
    <property type="match status" value="1"/>
</dbReference>
<protein>
    <recommendedName>
        <fullName evidence="11">Major facilitator superfamily (MFS) profile domain-containing protein</fullName>
    </recommendedName>
</protein>
<feature type="transmembrane region" description="Helical" evidence="9">
    <location>
        <begin position="948"/>
        <end position="969"/>
    </location>
</feature>
<feature type="transmembrane region" description="Helical" evidence="9">
    <location>
        <begin position="384"/>
        <end position="404"/>
    </location>
</feature>
<dbReference type="InterPro" id="IPR005829">
    <property type="entry name" value="Sugar_transporter_CS"/>
</dbReference>
<dbReference type="InterPro" id="IPR005828">
    <property type="entry name" value="MFS_sugar_transport-like"/>
</dbReference>
<evidence type="ECO:0000256" key="1">
    <source>
        <dbReference type="ARBA" id="ARBA00004141"/>
    </source>
</evidence>
<feature type="transmembrane region" description="Helical" evidence="9">
    <location>
        <begin position="278"/>
        <end position="297"/>
    </location>
</feature>
<dbReference type="Gene3D" id="3.40.50.80">
    <property type="entry name" value="Nucleotide-binding domain of ferredoxin-NADP reductase (FNR) module"/>
    <property type="match status" value="1"/>
</dbReference>
<feature type="region of interest" description="Disordered" evidence="8">
    <location>
        <begin position="495"/>
        <end position="535"/>
    </location>
</feature>
<dbReference type="InterPro" id="IPR013130">
    <property type="entry name" value="Fe3_Rdtase_TM_dom"/>
</dbReference>
<dbReference type="PROSITE" id="PS50850">
    <property type="entry name" value="MFS"/>
    <property type="match status" value="1"/>
</dbReference>
<organism evidence="12 13">
    <name type="scientific">Verticillium longisporum</name>
    <name type="common">Verticillium dahliae var. longisporum</name>
    <dbReference type="NCBI Taxonomy" id="100787"/>
    <lineage>
        <taxon>Eukaryota</taxon>
        <taxon>Fungi</taxon>
        <taxon>Dikarya</taxon>
        <taxon>Ascomycota</taxon>
        <taxon>Pezizomycotina</taxon>
        <taxon>Sordariomycetes</taxon>
        <taxon>Hypocreomycetidae</taxon>
        <taxon>Glomerellales</taxon>
        <taxon>Plectosphaerellaceae</taxon>
        <taxon>Verticillium</taxon>
    </lineage>
</organism>
<feature type="transmembrane region" description="Helical" evidence="9">
    <location>
        <begin position="317"/>
        <end position="335"/>
    </location>
</feature>
<feature type="transmembrane region" description="Helical" evidence="9">
    <location>
        <begin position="355"/>
        <end position="377"/>
    </location>
</feature>
<evidence type="ECO:0000313" key="13">
    <source>
        <dbReference type="Proteomes" id="UP000045706"/>
    </source>
</evidence>
<dbReference type="InterPro" id="IPR051410">
    <property type="entry name" value="Ferric/Cupric_Reductase"/>
</dbReference>
<comment type="similarity">
    <text evidence="2">Belongs to the major facilitator superfamily. Sugar transporter (TC 2.A.1.1) family.</text>
</comment>
<dbReference type="GO" id="GO:0022857">
    <property type="term" value="F:transmembrane transporter activity"/>
    <property type="evidence" value="ECO:0007669"/>
    <property type="project" value="InterPro"/>
</dbReference>
<dbReference type="GO" id="GO:0015677">
    <property type="term" value="P:copper ion import"/>
    <property type="evidence" value="ECO:0007669"/>
    <property type="project" value="TreeGrafter"/>
</dbReference>
<keyword evidence="4 9" id="KW-0812">Transmembrane</keyword>
<evidence type="ECO:0000256" key="4">
    <source>
        <dbReference type="ARBA" id="ARBA00022692"/>
    </source>
</evidence>
<evidence type="ECO:0000313" key="12">
    <source>
        <dbReference type="EMBL" id="CRK19181.1"/>
    </source>
</evidence>
<dbReference type="SUPFAM" id="SSF103473">
    <property type="entry name" value="MFS general substrate transporter"/>
    <property type="match status" value="1"/>
</dbReference>
<feature type="domain" description="Major facilitator superfamily (MFS) profile" evidence="11">
    <location>
        <begin position="774"/>
        <end position="1220"/>
    </location>
</feature>
<keyword evidence="6" id="KW-0406">Ion transport</keyword>
<dbReference type="GO" id="GO:0000293">
    <property type="term" value="F:ferric-chelate reductase activity"/>
    <property type="evidence" value="ECO:0007669"/>
    <property type="project" value="TreeGrafter"/>
</dbReference>
<feature type="compositionally biased region" description="Low complexity" evidence="8">
    <location>
        <begin position="523"/>
        <end position="532"/>
    </location>
</feature>
<feature type="transmembrane region" description="Helical" evidence="9">
    <location>
        <begin position="1161"/>
        <end position="1179"/>
    </location>
</feature>
<evidence type="ECO:0000256" key="10">
    <source>
        <dbReference type="SAM" id="SignalP"/>
    </source>
</evidence>
<feature type="transmembrane region" description="Helical" evidence="9">
    <location>
        <begin position="240"/>
        <end position="258"/>
    </location>
</feature>
<name>A0A0G4LB40_VERLO</name>
<accession>A0A0G4LB40</accession>
<dbReference type="EMBL" id="CVQI01009779">
    <property type="protein sequence ID" value="CRK19181.1"/>
    <property type="molecule type" value="Genomic_DNA"/>
</dbReference>
<feature type="transmembrane region" description="Helical" evidence="9">
    <location>
        <begin position="178"/>
        <end position="199"/>
    </location>
</feature>
<dbReference type="PANTHER" id="PTHR32361:SF9">
    <property type="entry name" value="FERRIC REDUCTASE TRANSMEMBRANE COMPONENT 3-RELATED"/>
    <property type="match status" value="1"/>
</dbReference>
<evidence type="ECO:0000256" key="5">
    <source>
        <dbReference type="ARBA" id="ARBA00022989"/>
    </source>
</evidence>
<keyword evidence="3" id="KW-0813">Transport</keyword>
<feature type="transmembrane region" description="Helical" evidence="9">
    <location>
        <begin position="1065"/>
        <end position="1087"/>
    </location>
</feature>
<gene>
    <name evidence="12" type="ORF">BN1723_011812</name>
</gene>
<feature type="transmembrane region" description="Helical" evidence="9">
    <location>
        <begin position="851"/>
        <end position="869"/>
    </location>
</feature>
<evidence type="ECO:0000259" key="11">
    <source>
        <dbReference type="PROSITE" id="PS50850"/>
    </source>
</evidence>
<keyword evidence="10" id="KW-0732">Signal</keyword>
<feature type="signal peptide" evidence="10">
    <location>
        <begin position="1"/>
        <end position="19"/>
    </location>
</feature>
<feature type="transmembrane region" description="Helical" evidence="9">
    <location>
        <begin position="820"/>
        <end position="839"/>
    </location>
</feature>
<dbReference type="InterPro" id="IPR039261">
    <property type="entry name" value="FNR_nucleotide-bd"/>
</dbReference>
<feature type="transmembrane region" description="Helical" evidence="9">
    <location>
        <begin position="1199"/>
        <end position="1216"/>
    </location>
</feature>
<reference evidence="13" key="1">
    <citation type="submission" date="2015-05" db="EMBL/GenBank/DDBJ databases">
        <authorList>
            <person name="Fogelqvist Johan"/>
        </authorList>
    </citation>
    <scope>NUCLEOTIDE SEQUENCE [LARGE SCALE GENOMIC DNA]</scope>
</reference>
<evidence type="ECO:0000256" key="8">
    <source>
        <dbReference type="SAM" id="MobiDB-lite"/>
    </source>
</evidence>
<comment type="subcellular location">
    <subcellularLocation>
        <location evidence="1">Membrane</location>
        <topology evidence="1">Multi-pass membrane protein</topology>
    </subcellularLocation>
</comment>
<sequence length="1274" mass="139817">MVTLRLALGLAVWLTTTNAQSSGRPGLGMIGLGIPMYEPECAHACRGGSPRAAIDCGNGEEHAAGHHGGVAVTPECMATSEPWLKTVAYCIYQHCKDIDNSTLERYWQTELISRHDEPQAKWSYQESLHHVLEGDVPTEVLEEDGVLNRTVLVDEESYIATANGNTGFGNTERWHVNFNLIILLTGAGIPILCSLLRFVPFPESVVSKFYAYIIEPPVLGSSHNVPVLKNLAIVPTRGQALFLLYISVINIIGSFVMLDQKSPNSWWGSKQEEFLSLYSNRVGMLSFANLPLLILYAGRNNVLLWITNWSHSTFLLLHRWVAFICMLEAVLHSAVYLDVHVRIYKDHTEIASVEYWYWGIIATLALVLIIPFSVLPLRQRLYEFFHAAHIVLAIITIVGCWYHIIWRYERQWGYEAWVLMAIGIWAFDWFVRVVRVVQNGVKTAYVTKIDDDYLRVDIPGLDSHGHVYLYFPTLNWRLWESHPFSVIGNSNLGSGSAVTNTGEDSPKVSEKVSPNVHDGPVDASSSSASSRASVRHGPAGTTLYIRLQTGTTSSLAQKAGSAIGVPVLVESSYGSESLYPGDSHAQPSTAYPNLITIAGGVGITAVLPVLSSAQSLNAPLGTKKLFWGVRASSTGLVTSVQSIIAASSVSAEEKLTPVPGRNLTRWGDVDVEVTVGERFNFRALLEAELSGQAAKVGTTVMVCGPAGMADEVRNVVTALGRHGAVVRYPTPVHTEHGVYTPQVELIEAAVAASDAEASLSRKELFSRYWPAAVYSMLLSLALVMEGMDVGLINNFFAHDAYLRKFGWPDATGKLHISAKWQGAIGAGNNCGSIIGLLINGYLQSRFGSRKVYMGAMATMGATIFILFFSNSVGMLVAGNVICGIPWGIFQTLTTAYAAEICPAAMRGYLTAWVSMCWGAGSFLATGVLRGSLNLKGDAGWRVPYGLQWVWVPPLLLVGFLAPESPWYLIRRNRIEDAEKSLRRLARKGHYTEQSMAETLALMQHTNEMEKIESAEASYKDCFSGTNLRRTGIICMAWLIQMLNGQSITAYAAIMLRSIGMSSTMAFNYNMGIQSVNILATGVAIVLMGKINRRAFYLFGSGGIGACMLVIGIMGFATSRKNSAIPVAAFLIVVQCIFKVSLGPTTYVVVGETSSSRLRAQTIVLGRAVYVACGIVVQQVNPRMLNATADAWNLGAKAGMVYFCLCFVWVFWIFFFLPETRNRSFADIDYLFQKKVDARKFATTPVDLFEFTQPDSKEKLEYVEQVESAGGRELR</sequence>
<dbReference type="InterPro" id="IPR020846">
    <property type="entry name" value="MFS_dom"/>
</dbReference>
<keyword evidence="7 9" id="KW-0472">Membrane</keyword>
<dbReference type="InterPro" id="IPR036259">
    <property type="entry name" value="MFS_trans_sf"/>
</dbReference>
<dbReference type="PROSITE" id="PS00217">
    <property type="entry name" value="SUGAR_TRANSPORT_2"/>
    <property type="match status" value="1"/>
</dbReference>
<evidence type="ECO:0000256" key="6">
    <source>
        <dbReference type="ARBA" id="ARBA00023065"/>
    </source>
</evidence>
<dbReference type="GO" id="GO:0006879">
    <property type="term" value="P:intracellular iron ion homeostasis"/>
    <property type="evidence" value="ECO:0007669"/>
    <property type="project" value="TreeGrafter"/>
</dbReference>
<feature type="transmembrane region" description="Helical" evidence="9">
    <location>
        <begin position="1122"/>
        <end position="1149"/>
    </location>
</feature>
<feature type="transmembrane region" description="Helical" evidence="9">
    <location>
        <begin position="1094"/>
        <end position="1116"/>
    </location>
</feature>
<dbReference type="GO" id="GO:0006826">
    <property type="term" value="P:iron ion transport"/>
    <property type="evidence" value="ECO:0007669"/>
    <property type="project" value="TreeGrafter"/>
</dbReference>
<dbReference type="Pfam" id="PF01794">
    <property type="entry name" value="Ferric_reduct"/>
    <property type="match status" value="1"/>
</dbReference>
<feature type="transmembrane region" description="Helical" evidence="9">
    <location>
        <begin position="1032"/>
        <end position="1053"/>
    </location>
</feature>
<dbReference type="AlphaFoldDB" id="A0A0G4LB40"/>
<dbReference type="SFLD" id="SFLDG01168">
    <property type="entry name" value="Ferric_reductase_subgroup_(FRE"/>
    <property type="match status" value="1"/>
</dbReference>
<evidence type="ECO:0000256" key="9">
    <source>
        <dbReference type="SAM" id="Phobius"/>
    </source>
</evidence>
<dbReference type="GO" id="GO:0005886">
    <property type="term" value="C:plasma membrane"/>
    <property type="evidence" value="ECO:0007669"/>
    <property type="project" value="TreeGrafter"/>
</dbReference>
<evidence type="ECO:0000256" key="2">
    <source>
        <dbReference type="ARBA" id="ARBA00010992"/>
    </source>
</evidence>
<evidence type="ECO:0000256" key="7">
    <source>
        <dbReference type="ARBA" id="ARBA00023136"/>
    </source>
</evidence>
<feature type="transmembrane region" description="Helical" evidence="9">
    <location>
        <begin position="768"/>
        <end position="787"/>
    </location>
</feature>
<dbReference type="PANTHER" id="PTHR32361">
    <property type="entry name" value="FERRIC/CUPRIC REDUCTASE TRANSMEMBRANE COMPONENT"/>
    <property type="match status" value="1"/>
</dbReference>
<dbReference type="CDD" id="cd06186">
    <property type="entry name" value="NOX_Duox_like_FAD_NADP"/>
    <property type="match status" value="1"/>
</dbReference>
<feature type="chain" id="PRO_5002566392" description="Major facilitator superfamily (MFS) profile domain-containing protein" evidence="10">
    <location>
        <begin position="20"/>
        <end position="1274"/>
    </location>
</feature>
<proteinExistence type="inferred from homology"/>
<feature type="transmembrane region" description="Helical" evidence="9">
    <location>
        <begin position="875"/>
        <end position="897"/>
    </location>
</feature>
<keyword evidence="5 9" id="KW-1133">Transmembrane helix</keyword>
<evidence type="ECO:0000256" key="3">
    <source>
        <dbReference type="ARBA" id="ARBA00022448"/>
    </source>
</evidence>
<feature type="transmembrane region" description="Helical" evidence="9">
    <location>
        <begin position="909"/>
        <end position="928"/>
    </location>
</feature>
<dbReference type="Pfam" id="PF00083">
    <property type="entry name" value="Sugar_tr"/>
    <property type="match status" value="1"/>
</dbReference>
<dbReference type="SFLD" id="SFLDS00052">
    <property type="entry name" value="Ferric_Reductase_Domain"/>
    <property type="match status" value="1"/>
</dbReference>
<feature type="transmembrane region" description="Helical" evidence="9">
    <location>
        <begin position="416"/>
        <end position="434"/>
    </location>
</feature>
<dbReference type="NCBIfam" id="TIGR00879">
    <property type="entry name" value="SP"/>
    <property type="match status" value="1"/>
</dbReference>
<dbReference type="FunFam" id="1.20.1250.20:FF:000078">
    <property type="entry name" value="MFS maltose transporter, putative"/>
    <property type="match status" value="1"/>
</dbReference>
<dbReference type="Proteomes" id="UP000045706">
    <property type="component" value="Unassembled WGS sequence"/>
</dbReference>
<dbReference type="SUPFAM" id="SSF52343">
    <property type="entry name" value="Ferredoxin reductase-like, C-terminal NADP-linked domain"/>
    <property type="match status" value="1"/>
</dbReference>
<dbReference type="InterPro" id="IPR003663">
    <property type="entry name" value="Sugar/inositol_transpt"/>
</dbReference>